<sequence length="158" mass="17247">MSQEVKQIVRIGDTDLDGFKPVAYALTKIRGIGIPTAYAICRYLGINPLIRLGQLDDETVRKLDWAVRNLYQFAPGWFVNRPKDPETGRNVHLLGADLVLAAKKDIDLMKKLRSWKGIRHNLGLKVRGQRTRTTGRLGLTVGVAKGKTAAGGAGGGGK</sequence>
<dbReference type="OrthoDB" id="372127at2157"/>
<dbReference type="RefSeq" id="WP_013603640.1">
    <property type="nucleotide sequence ID" value="NC_015151.1"/>
</dbReference>
<dbReference type="GO" id="GO:0019843">
    <property type="term" value="F:rRNA binding"/>
    <property type="evidence" value="ECO:0007669"/>
    <property type="project" value="UniProtKB-UniRule"/>
</dbReference>
<dbReference type="GO" id="GO:0015935">
    <property type="term" value="C:small ribosomal subunit"/>
    <property type="evidence" value="ECO:0007669"/>
    <property type="project" value="TreeGrafter"/>
</dbReference>
<evidence type="ECO:0000313" key="9">
    <source>
        <dbReference type="Proteomes" id="UP000007485"/>
    </source>
</evidence>
<dbReference type="Pfam" id="PF00416">
    <property type="entry name" value="Ribosomal_S13"/>
    <property type="match status" value="1"/>
</dbReference>
<dbReference type="InterPro" id="IPR018269">
    <property type="entry name" value="Ribosomal_uS13_CS"/>
</dbReference>
<evidence type="ECO:0000256" key="7">
    <source>
        <dbReference type="RuleBase" id="RU003830"/>
    </source>
</evidence>
<gene>
    <name evidence="6" type="primary">rps13</name>
    <name evidence="8" type="ordered locus">VMUT_0263</name>
</gene>
<dbReference type="InterPro" id="IPR001892">
    <property type="entry name" value="Ribosomal_uS13"/>
</dbReference>
<protein>
    <recommendedName>
        <fullName evidence="6">Small ribosomal subunit protein uS13</fullName>
    </recommendedName>
</protein>
<dbReference type="STRING" id="985053.VMUT_0263"/>
<organism evidence="8 9">
    <name type="scientific">Vulcanisaeta moutnovskia (strain 768-28)</name>
    <dbReference type="NCBI Taxonomy" id="985053"/>
    <lineage>
        <taxon>Archaea</taxon>
        <taxon>Thermoproteota</taxon>
        <taxon>Thermoprotei</taxon>
        <taxon>Thermoproteales</taxon>
        <taxon>Thermoproteaceae</taxon>
        <taxon>Vulcanisaeta</taxon>
    </lineage>
</organism>
<dbReference type="GO" id="GO:0005829">
    <property type="term" value="C:cytosol"/>
    <property type="evidence" value="ECO:0007669"/>
    <property type="project" value="TreeGrafter"/>
</dbReference>
<evidence type="ECO:0000256" key="1">
    <source>
        <dbReference type="ARBA" id="ARBA00008080"/>
    </source>
</evidence>
<comment type="subunit">
    <text evidence="6">Part of the 30S ribosomal subunit. Forms a loose heterodimer with protein S19. Forms two bridges to the 50S subunit in the 70S ribosome.</text>
</comment>
<dbReference type="PIRSF" id="PIRSF002134">
    <property type="entry name" value="Ribosomal_S13"/>
    <property type="match status" value="1"/>
</dbReference>
<comment type="similarity">
    <text evidence="1 6 7">Belongs to the universal ribosomal protein uS13 family.</text>
</comment>
<evidence type="ECO:0000256" key="3">
    <source>
        <dbReference type="ARBA" id="ARBA00022884"/>
    </source>
</evidence>
<dbReference type="GO" id="GO:0003735">
    <property type="term" value="F:structural constituent of ribosome"/>
    <property type="evidence" value="ECO:0007669"/>
    <property type="project" value="InterPro"/>
</dbReference>
<dbReference type="EMBL" id="CP002529">
    <property type="protein sequence ID" value="ADY00477.1"/>
    <property type="molecule type" value="Genomic_DNA"/>
</dbReference>
<dbReference type="PANTHER" id="PTHR10871:SF3">
    <property type="entry name" value="SMALL RIBOSOMAL SUBUNIT PROTEIN US13"/>
    <property type="match status" value="1"/>
</dbReference>
<evidence type="ECO:0000256" key="6">
    <source>
        <dbReference type="HAMAP-Rule" id="MF_01315"/>
    </source>
</evidence>
<dbReference type="PROSITE" id="PS50159">
    <property type="entry name" value="RIBOSOMAL_S13_2"/>
    <property type="match status" value="1"/>
</dbReference>
<dbReference type="KEGG" id="vmo:VMUT_0263"/>
<dbReference type="Proteomes" id="UP000007485">
    <property type="component" value="Chromosome"/>
</dbReference>
<dbReference type="InterPro" id="IPR027437">
    <property type="entry name" value="Rbsml_uS13_C"/>
</dbReference>
<dbReference type="InterPro" id="IPR010979">
    <property type="entry name" value="Ribosomal_uS13-like_H2TH"/>
</dbReference>
<evidence type="ECO:0000313" key="8">
    <source>
        <dbReference type="EMBL" id="ADY00477.1"/>
    </source>
</evidence>
<dbReference type="AlphaFoldDB" id="F0QTD5"/>
<dbReference type="PANTHER" id="PTHR10871">
    <property type="entry name" value="30S RIBOSOMAL PROTEIN S13/40S RIBOSOMAL PROTEIN S18"/>
    <property type="match status" value="1"/>
</dbReference>
<dbReference type="PROSITE" id="PS00646">
    <property type="entry name" value="RIBOSOMAL_S13_1"/>
    <property type="match status" value="1"/>
</dbReference>
<reference evidence="8 9" key="1">
    <citation type="journal article" date="2011" name="J. Bacteriol.">
        <title>Complete genome sequence of 'Vulcanisaeta moutnovskia' strain 768-28, a novel member of the hyperthermophilic crenarchaeal genus vulcanisaeta.</title>
        <authorList>
            <person name="Gumerov V.M."/>
            <person name="Mardanov A.V."/>
            <person name="Beletsky A.V."/>
            <person name="Prokofeva M.I."/>
            <person name="Bonch-Osmolovskaya E.A."/>
            <person name="Ravin N.V."/>
            <person name="Skryabin K.G."/>
        </authorList>
    </citation>
    <scope>NUCLEOTIDE SEQUENCE [LARGE SCALE GENOMIC DNA]</scope>
    <source>
        <strain evidence="8 9">768-28</strain>
    </source>
</reference>
<comment type="function">
    <text evidence="6">Located at the top of the head of the 30S subunit, it contacts several helices of the 16S rRNA. In the 70S ribosome it contacts the 23S rRNA (bridge B1a) and protein L5 of the 50S subunit (bridge B1b), connecting the 2 subunits; these bridges are implicated in subunit movement.</text>
</comment>
<evidence type="ECO:0000256" key="5">
    <source>
        <dbReference type="ARBA" id="ARBA00023274"/>
    </source>
</evidence>
<accession>F0QTD5</accession>
<dbReference type="NCBIfam" id="NF003140">
    <property type="entry name" value="PRK04053.1"/>
    <property type="match status" value="1"/>
</dbReference>
<keyword evidence="9" id="KW-1185">Reference proteome</keyword>
<dbReference type="NCBIfam" id="TIGR03629">
    <property type="entry name" value="uS13_arch"/>
    <property type="match status" value="1"/>
</dbReference>
<keyword evidence="3 6" id="KW-0694">RNA-binding</keyword>
<dbReference type="HAMAP" id="MF_01315">
    <property type="entry name" value="Ribosomal_uS13"/>
    <property type="match status" value="1"/>
</dbReference>
<evidence type="ECO:0000256" key="4">
    <source>
        <dbReference type="ARBA" id="ARBA00022980"/>
    </source>
</evidence>
<dbReference type="HOGENOM" id="CLU_103849_0_0_2"/>
<dbReference type="SUPFAM" id="SSF46946">
    <property type="entry name" value="S13-like H2TH domain"/>
    <property type="match status" value="1"/>
</dbReference>
<dbReference type="eggNOG" id="arCOG01722">
    <property type="taxonomic scope" value="Archaea"/>
</dbReference>
<evidence type="ECO:0000256" key="2">
    <source>
        <dbReference type="ARBA" id="ARBA00022730"/>
    </source>
</evidence>
<dbReference type="GO" id="GO:0006412">
    <property type="term" value="P:translation"/>
    <property type="evidence" value="ECO:0007669"/>
    <property type="project" value="UniProtKB-UniRule"/>
</dbReference>
<proteinExistence type="inferred from homology"/>
<keyword evidence="5 6" id="KW-0687">Ribonucleoprotein</keyword>
<dbReference type="InterPro" id="IPR019977">
    <property type="entry name" value="Ribosomal_uS13_archaeal"/>
</dbReference>
<keyword evidence="2 6" id="KW-0699">rRNA-binding</keyword>
<name>F0QTD5_VULM7</name>
<dbReference type="Gene3D" id="4.10.910.10">
    <property type="entry name" value="30s ribosomal protein s13, domain 2"/>
    <property type="match status" value="1"/>
</dbReference>
<dbReference type="Gene3D" id="1.10.8.50">
    <property type="match status" value="1"/>
</dbReference>
<dbReference type="GeneID" id="10287915"/>
<keyword evidence="4 6" id="KW-0689">Ribosomal protein</keyword>